<dbReference type="Pfam" id="PF01066">
    <property type="entry name" value="CDP-OH_P_transf"/>
    <property type="match status" value="1"/>
</dbReference>
<keyword evidence="4 12" id="KW-0808">Transferase</keyword>
<dbReference type="PROSITE" id="PS00379">
    <property type="entry name" value="CDP_ALCOHOL_P_TRANSF"/>
    <property type="match status" value="1"/>
</dbReference>
<dbReference type="PANTHER" id="PTHR14269">
    <property type="entry name" value="CDP-DIACYLGLYCEROL--GLYCEROL-3-PHOSPHATE 3-PHOSPHATIDYLTRANSFERASE-RELATED"/>
    <property type="match status" value="1"/>
</dbReference>
<feature type="transmembrane region" description="Helical" evidence="14">
    <location>
        <begin position="21"/>
        <end position="46"/>
    </location>
</feature>
<evidence type="ECO:0000256" key="1">
    <source>
        <dbReference type="ARBA" id="ARBA00004141"/>
    </source>
</evidence>
<geneLocation type="plasmid" evidence="15">
    <name>2</name>
</geneLocation>
<comment type="subcellular location">
    <subcellularLocation>
        <location evidence="1">Membrane</location>
        <topology evidence="1">Multi-pass membrane protein</topology>
    </subcellularLocation>
</comment>
<feature type="compositionally biased region" description="Basic and acidic residues" evidence="13">
    <location>
        <begin position="272"/>
        <end position="292"/>
    </location>
</feature>
<keyword evidence="7" id="KW-0443">Lipid metabolism</keyword>
<keyword evidence="3" id="KW-0444">Lipid biosynthesis</keyword>
<dbReference type="NCBIfam" id="TIGR00560">
    <property type="entry name" value="pgsA"/>
    <property type="match status" value="1"/>
</dbReference>
<evidence type="ECO:0000256" key="6">
    <source>
        <dbReference type="ARBA" id="ARBA00022989"/>
    </source>
</evidence>
<keyword evidence="6 14" id="KW-1133">Transmembrane helix</keyword>
<reference evidence="15" key="1">
    <citation type="submission" date="2019-01" db="EMBL/GenBank/DDBJ databases">
        <authorList>
            <consortium name="Pathogen Informatics"/>
        </authorList>
    </citation>
    <scope>NUCLEOTIDE SEQUENCE [LARGE SCALE GENOMIC DNA]</scope>
    <source>
        <strain evidence="15">NCTC10113</strain>
    </source>
</reference>
<dbReference type="EC" id="2.7.8.5" evidence="11"/>
<feature type="transmembrane region" description="Helical" evidence="14">
    <location>
        <begin position="198"/>
        <end position="223"/>
    </location>
</feature>
<dbReference type="InterPro" id="IPR000462">
    <property type="entry name" value="CDP-OH_P_trans"/>
</dbReference>
<protein>
    <recommendedName>
        <fullName evidence="11">CDP-diacylglycerol--glycerol-3-phosphate 3-phosphatidyltransferase</fullName>
        <ecNumber evidence="11">2.7.8.5</ecNumber>
    </recommendedName>
</protein>
<gene>
    <name evidence="15" type="primary">pgsA_2</name>
    <name evidence="15" type="ORF">NCTC10113_01105</name>
</gene>
<dbReference type="RefSeq" id="WP_024544077.1">
    <property type="nucleotide sequence ID" value="NZ_BPLV01000001.1"/>
</dbReference>
<dbReference type="InterPro" id="IPR043130">
    <property type="entry name" value="CDP-OH_PTrfase_TM_dom"/>
</dbReference>
<keyword evidence="15" id="KW-0614">Plasmid</keyword>
<evidence type="ECO:0000256" key="5">
    <source>
        <dbReference type="ARBA" id="ARBA00022692"/>
    </source>
</evidence>
<evidence type="ECO:0000256" key="12">
    <source>
        <dbReference type="RuleBase" id="RU003750"/>
    </source>
</evidence>
<dbReference type="InterPro" id="IPR048254">
    <property type="entry name" value="CDP_ALCOHOL_P_TRANSF_CS"/>
</dbReference>
<accession>A0A448ZY56</accession>
<evidence type="ECO:0000256" key="7">
    <source>
        <dbReference type="ARBA" id="ARBA00023098"/>
    </source>
</evidence>
<evidence type="ECO:0000256" key="11">
    <source>
        <dbReference type="NCBIfam" id="TIGR00560"/>
    </source>
</evidence>
<dbReference type="InterPro" id="IPR004570">
    <property type="entry name" value="Phosphatidylglycerol_P_synth"/>
</dbReference>
<evidence type="ECO:0000256" key="2">
    <source>
        <dbReference type="ARBA" id="ARBA00010441"/>
    </source>
</evidence>
<comment type="similarity">
    <text evidence="2 12">Belongs to the CDP-alcohol phosphatidyltransferase class-I family.</text>
</comment>
<evidence type="ECO:0000256" key="8">
    <source>
        <dbReference type="ARBA" id="ARBA00023136"/>
    </source>
</evidence>
<evidence type="ECO:0000313" key="15">
    <source>
        <dbReference type="EMBL" id="VEU56209.1"/>
    </source>
</evidence>
<organism evidence="15">
    <name type="scientific">Metamycoplasma salivarium</name>
    <name type="common">Mycoplasma salivarium</name>
    <dbReference type="NCBI Taxonomy" id="2124"/>
    <lineage>
        <taxon>Bacteria</taxon>
        <taxon>Bacillati</taxon>
        <taxon>Mycoplasmatota</taxon>
        <taxon>Mycoplasmoidales</taxon>
        <taxon>Metamycoplasmataceae</taxon>
        <taxon>Metamycoplasma</taxon>
    </lineage>
</organism>
<keyword evidence="10" id="KW-1208">Phospholipid metabolism</keyword>
<dbReference type="PANTHER" id="PTHR14269:SF62">
    <property type="entry name" value="CDP-DIACYLGLYCEROL--GLYCEROL-3-PHOSPHATE 3-PHOSPHATIDYLTRANSFERASE 1, CHLOROPLASTIC"/>
    <property type="match status" value="1"/>
</dbReference>
<dbReference type="GO" id="GO:0016020">
    <property type="term" value="C:membrane"/>
    <property type="evidence" value="ECO:0007669"/>
    <property type="project" value="UniProtKB-SubCell"/>
</dbReference>
<dbReference type="GO" id="GO:0046474">
    <property type="term" value="P:glycerophospholipid biosynthetic process"/>
    <property type="evidence" value="ECO:0007669"/>
    <property type="project" value="TreeGrafter"/>
</dbReference>
<keyword evidence="9" id="KW-0594">Phospholipid biosynthesis</keyword>
<evidence type="ECO:0000256" key="4">
    <source>
        <dbReference type="ARBA" id="ARBA00022679"/>
    </source>
</evidence>
<feature type="compositionally biased region" description="Basic and acidic residues" evidence="13">
    <location>
        <begin position="244"/>
        <end position="261"/>
    </location>
</feature>
<evidence type="ECO:0000256" key="3">
    <source>
        <dbReference type="ARBA" id="ARBA00022516"/>
    </source>
</evidence>
<keyword evidence="5 14" id="KW-0812">Transmembrane</keyword>
<evidence type="ECO:0000256" key="13">
    <source>
        <dbReference type="SAM" id="MobiDB-lite"/>
    </source>
</evidence>
<evidence type="ECO:0000256" key="10">
    <source>
        <dbReference type="ARBA" id="ARBA00023264"/>
    </source>
</evidence>
<feature type="transmembrane region" description="Helical" evidence="14">
    <location>
        <begin position="168"/>
        <end position="186"/>
    </location>
</feature>
<evidence type="ECO:0000256" key="9">
    <source>
        <dbReference type="ARBA" id="ARBA00023209"/>
    </source>
</evidence>
<dbReference type="Gene3D" id="1.20.120.1760">
    <property type="match status" value="1"/>
</dbReference>
<keyword evidence="8 14" id="KW-0472">Membrane</keyword>
<dbReference type="AlphaFoldDB" id="A0A448ZY56"/>
<dbReference type="EMBL" id="LR214939">
    <property type="protein sequence ID" value="VEU56209.1"/>
    <property type="molecule type" value="Genomic_DNA"/>
</dbReference>
<dbReference type="GO" id="GO:0008444">
    <property type="term" value="F:CDP-diacylglycerol-glycerol-3-phosphate 3-phosphatidyltransferase activity"/>
    <property type="evidence" value="ECO:0007669"/>
    <property type="project" value="UniProtKB-UniRule"/>
</dbReference>
<feature type="transmembrane region" description="Helical" evidence="14">
    <location>
        <begin position="71"/>
        <end position="94"/>
    </location>
</feature>
<evidence type="ECO:0000256" key="14">
    <source>
        <dbReference type="SAM" id="Phobius"/>
    </source>
</evidence>
<dbReference type="InterPro" id="IPR050324">
    <property type="entry name" value="CDP-alcohol_PTase-I"/>
</dbReference>
<feature type="region of interest" description="Disordered" evidence="13">
    <location>
        <begin position="243"/>
        <end position="306"/>
    </location>
</feature>
<proteinExistence type="inferred from homology"/>
<name>A0A448ZY56_METSV</name>
<sequence>MKNNKIKLKDKKPVYTEKFGIANWLTVTRLLLMIPFIAIMSTLFALGLTGTTFYYNGITLEGKGHKLPYSILYWLNVIIFIVAMITDFVDGYYARKTKTITAFGKIFDPIADKVATTLMLIFLAITRMTYLPVIILFIVRDILVDGTRIYAIKRNIKVQANIWGKIKTILISLAIIALAFAGPWLTDAKKDDGTENTILLFYVNIPLLIGLVFSWTSGIIYMFKYLKGIKKDIRENNTFEMDVNQDKKDNKSNDNKDDNDKNLASNGNENNNEDKSNEDKTNTVTVEAEKTDPNIQIDFSKTEIFE</sequence>